<dbReference type="Gene3D" id="1.10.10.10">
    <property type="entry name" value="Winged helix-like DNA-binding domain superfamily/Winged helix DNA-binding domain"/>
    <property type="match status" value="1"/>
</dbReference>
<dbReference type="InterPro" id="IPR036390">
    <property type="entry name" value="WH_DNA-bd_sf"/>
</dbReference>
<keyword evidence="6" id="KW-1185">Reference proteome</keyword>
<dbReference type="OrthoDB" id="1904211at2"/>
<accession>A0A4S3PNV3</accession>
<evidence type="ECO:0000313" key="5">
    <source>
        <dbReference type="EMBL" id="THE10944.1"/>
    </source>
</evidence>
<dbReference type="RefSeq" id="WP_136380767.1">
    <property type="nucleotide sequence ID" value="NZ_SLUB01000037.1"/>
</dbReference>
<dbReference type="Proteomes" id="UP000306477">
    <property type="component" value="Unassembled WGS sequence"/>
</dbReference>
<dbReference type="PANTHER" id="PTHR42756:SF1">
    <property type="entry name" value="TRANSCRIPTIONAL REPRESSOR OF EMRAB OPERON"/>
    <property type="match status" value="1"/>
</dbReference>
<dbReference type="Pfam" id="PF13463">
    <property type="entry name" value="HTH_27"/>
    <property type="match status" value="1"/>
</dbReference>
<evidence type="ECO:0000259" key="4">
    <source>
        <dbReference type="PROSITE" id="PS50995"/>
    </source>
</evidence>
<keyword evidence="3" id="KW-0804">Transcription</keyword>
<dbReference type="GO" id="GO:0003700">
    <property type="term" value="F:DNA-binding transcription factor activity"/>
    <property type="evidence" value="ECO:0007669"/>
    <property type="project" value="InterPro"/>
</dbReference>
<evidence type="ECO:0000313" key="6">
    <source>
        <dbReference type="Proteomes" id="UP000306477"/>
    </source>
</evidence>
<dbReference type="GO" id="GO:0003677">
    <property type="term" value="F:DNA binding"/>
    <property type="evidence" value="ECO:0007669"/>
    <property type="project" value="UniProtKB-KW"/>
</dbReference>
<keyword evidence="1" id="KW-0805">Transcription regulation</keyword>
<evidence type="ECO:0000256" key="3">
    <source>
        <dbReference type="ARBA" id="ARBA00023163"/>
    </source>
</evidence>
<name>A0A4S3PNV3_9BACI</name>
<evidence type="ECO:0000256" key="2">
    <source>
        <dbReference type="ARBA" id="ARBA00023125"/>
    </source>
</evidence>
<sequence length="139" mass="16252">MQTGHELFHAVHQLSRQLTKHVNETLEPFGLFSAQWSVLFVLKTKGTSTQSELCDYLTVEAPPMTRNIQKLVKLGYVRQIQGTDKRTKQIELTEKALAEFPNWEQAMIEMNQRLVGNFPKEKQNQLQELLNQWFHQITQ</sequence>
<proteinExistence type="predicted"/>
<dbReference type="InterPro" id="IPR036388">
    <property type="entry name" value="WH-like_DNA-bd_sf"/>
</dbReference>
<protein>
    <submittedName>
        <fullName evidence="5">MarR family transcriptional regulator</fullName>
    </submittedName>
</protein>
<dbReference type="PANTHER" id="PTHR42756">
    <property type="entry name" value="TRANSCRIPTIONAL REGULATOR, MARR"/>
    <property type="match status" value="1"/>
</dbReference>
<comment type="caution">
    <text evidence="5">The sequence shown here is derived from an EMBL/GenBank/DDBJ whole genome shotgun (WGS) entry which is preliminary data.</text>
</comment>
<feature type="domain" description="HTH marR-type" evidence="4">
    <location>
        <begin position="4"/>
        <end position="135"/>
    </location>
</feature>
<dbReference type="SUPFAM" id="SSF46785">
    <property type="entry name" value="Winged helix' DNA-binding domain"/>
    <property type="match status" value="1"/>
</dbReference>
<keyword evidence="2" id="KW-0238">DNA-binding</keyword>
<dbReference type="STRING" id="1033734.GCA_000285535_01472"/>
<reference evidence="5 6" key="1">
    <citation type="journal article" date="2019" name="Indoor Air">
        <title>Impacts of indoor surface finishes on bacterial viability.</title>
        <authorList>
            <person name="Hu J."/>
            <person name="Maamar S.B."/>
            <person name="Glawe A.J."/>
            <person name="Gottel N."/>
            <person name="Gilbert J.A."/>
            <person name="Hartmann E.M."/>
        </authorList>
    </citation>
    <scope>NUCLEOTIDE SEQUENCE [LARGE SCALE GENOMIC DNA]</scope>
    <source>
        <strain evidence="5 6">AF060A6</strain>
    </source>
</reference>
<dbReference type="EMBL" id="SLUB01000037">
    <property type="protein sequence ID" value="THE10944.1"/>
    <property type="molecule type" value="Genomic_DNA"/>
</dbReference>
<evidence type="ECO:0000256" key="1">
    <source>
        <dbReference type="ARBA" id="ARBA00023015"/>
    </source>
</evidence>
<dbReference type="SMART" id="SM00347">
    <property type="entry name" value="HTH_MARR"/>
    <property type="match status" value="1"/>
</dbReference>
<organism evidence="5 6">
    <name type="scientific">Bacillus timonensis</name>
    <dbReference type="NCBI Taxonomy" id="1033734"/>
    <lineage>
        <taxon>Bacteria</taxon>
        <taxon>Bacillati</taxon>
        <taxon>Bacillota</taxon>
        <taxon>Bacilli</taxon>
        <taxon>Bacillales</taxon>
        <taxon>Bacillaceae</taxon>
        <taxon>Bacillus</taxon>
    </lineage>
</organism>
<gene>
    <name evidence="5" type="ORF">E1I69_17040</name>
</gene>
<dbReference type="AlphaFoldDB" id="A0A4S3PNV3"/>
<dbReference type="InterPro" id="IPR000835">
    <property type="entry name" value="HTH_MarR-typ"/>
</dbReference>
<dbReference type="PROSITE" id="PS50995">
    <property type="entry name" value="HTH_MARR_2"/>
    <property type="match status" value="1"/>
</dbReference>